<dbReference type="EMBL" id="JAAALK010000282">
    <property type="protein sequence ID" value="KAG8078665.1"/>
    <property type="molecule type" value="Genomic_DNA"/>
</dbReference>
<dbReference type="AlphaFoldDB" id="A0A8J5SRC1"/>
<reference evidence="1" key="1">
    <citation type="journal article" date="2021" name="bioRxiv">
        <title>Whole Genome Assembly and Annotation of Northern Wild Rice, Zizania palustris L., Supports a Whole Genome Duplication in the Zizania Genus.</title>
        <authorList>
            <person name="Haas M."/>
            <person name="Kono T."/>
            <person name="Macchietto M."/>
            <person name="Millas R."/>
            <person name="McGilp L."/>
            <person name="Shao M."/>
            <person name="Duquette J."/>
            <person name="Hirsch C.N."/>
            <person name="Kimball J."/>
        </authorList>
    </citation>
    <scope>NUCLEOTIDE SEQUENCE</scope>
    <source>
        <tissue evidence="1">Fresh leaf tissue</tissue>
    </source>
</reference>
<name>A0A8J5SRC1_ZIZPA</name>
<accession>A0A8J5SRC1</accession>
<evidence type="ECO:0000313" key="1">
    <source>
        <dbReference type="EMBL" id="KAG8078665.1"/>
    </source>
</evidence>
<dbReference type="Proteomes" id="UP000729402">
    <property type="component" value="Unassembled WGS sequence"/>
</dbReference>
<organism evidence="1 2">
    <name type="scientific">Zizania palustris</name>
    <name type="common">Northern wild rice</name>
    <dbReference type="NCBI Taxonomy" id="103762"/>
    <lineage>
        <taxon>Eukaryota</taxon>
        <taxon>Viridiplantae</taxon>
        <taxon>Streptophyta</taxon>
        <taxon>Embryophyta</taxon>
        <taxon>Tracheophyta</taxon>
        <taxon>Spermatophyta</taxon>
        <taxon>Magnoliopsida</taxon>
        <taxon>Liliopsida</taxon>
        <taxon>Poales</taxon>
        <taxon>Poaceae</taxon>
        <taxon>BOP clade</taxon>
        <taxon>Oryzoideae</taxon>
        <taxon>Oryzeae</taxon>
        <taxon>Zizaniinae</taxon>
        <taxon>Zizania</taxon>
    </lineage>
</organism>
<reference evidence="1" key="2">
    <citation type="submission" date="2021-02" db="EMBL/GenBank/DDBJ databases">
        <authorList>
            <person name="Kimball J.A."/>
            <person name="Haas M.W."/>
            <person name="Macchietto M."/>
            <person name="Kono T."/>
            <person name="Duquette J."/>
            <person name="Shao M."/>
        </authorList>
    </citation>
    <scope>NUCLEOTIDE SEQUENCE</scope>
    <source>
        <tissue evidence="1">Fresh leaf tissue</tissue>
    </source>
</reference>
<protein>
    <submittedName>
        <fullName evidence="1">Uncharacterized protein</fullName>
    </submittedName>
</protein>
<gene>
    <name evidence="1" type="ORF">GUJ93_ZPchr0007g4001</name>
</gene>
<comment type="caution">
    <text evidence="1">The sequence shown here is derived from an EMBL/GenBank/DDBJ whole genome shotgun (WGS) entry which is preliminary data.</text>
</comment>
<keyword evidence="2" id="KW-1185">Reference proteome</keyword>
<evidence type="ECO:0000313" key="2">
    <source>
        <dbReference type="Proteomes" id="UP000729402"/>
    </source>
</evidence>
<proteinExistence type="predicted"/>
<sequence length="99" mass="11313">MATISCPVPIIFRNQPENSASEHSETRLFHIGGRMWRLALPCSRMRPGRAVARAPDALVNWCGLGGFYELVDVLQVNSMTLKEERLSKEDFRQRCQHID</sequence>